<accession>A0A9X3FAS3</accession>
<dbReference type="AlphaFoldDB" id="A0A9X3FAS3"/>
<evidence type="ECO:0000259" key="2">
    <source>
        <dbReference type="Pfam" id="PF20736"/>
    </source>
</evidence>
<dbReference type="EMBL" id="JAPOHD010000007">
    <property type="protein sequence ID" value="MCY1719465.1"/>
    <property type="molecule type" value="Genomic_DNA"/>
</dbReference>
<dbReference type="Gene3D" id="1.50.10.20">
    <property type="match status" value="1"/>
</dbReference>
<dbReference type="RefSeq" id="WP_343331802.1">
    <property type="nucleotide sequence ID" value="NZ_JAPOHD010000007.1"/>
</dbReference>
<evidence type="ECO:0000313" key="4">
    <source>
        <dbReference type="EMBL" id="MCY1719465.1"/>
    </source>
</evidence>
<feature type="domain" description="Non-reducing end beta-L-arabinofuranosidase-like GH127 catalytic" evidence="1">
    <location>
        <begin position="41"/>
        <end position="431"/>
    </location>
</feature>
<dbReference type="SUPFAM" id="SSF48208">
    <property type="entry name" value="Six-hairpin glycosidases"/>
    <property type="match status" value="1"/>
</dbReference>
<dbReference type="Pfam" id="PF07944">
    <property type="entry name" value="Beta-AFase-like_GH127_cat"/>
    <property type="match status" value="1"/>
</dbReference>
<gene>
    <name evidence="4" type="ORF">OU798_03880</name>
</gene>
<protein>
    <submittedName>
        <fullName evidence="4">Glycoside hydrolase family 127 protein</fullName>
    </submittedName>
</protein>
<comment type="caution">
    <text evidence="4">The sequence shown here is derived from an EMBL/GenBank/DDBJ whole genome shotgun (WGS) entry which is preliminary data.</text>
</comment>
<dbReference type="InterPro" id="IPR012878">
    <property type="entry name" value="Beta-AFase-like_GH127_cat"/>
</dbReference>
<dbReference type="GO" id="GO:0016787">
    <property type="term" value="F:hydrolase activity"/>
    <property type="evidence" value="ECO:0007669"/>
    <property type="project" value="UniProtKB-KW"/>
</dbReference>
<dbReference type="PANTHER" id="PTHR43465">
    <property type="entry name" value="DUF1680 DOMAIN PROTEIN (AFU_ORTHOLOGUE AFUA_1G08910)"/>
    <property type="match status" value="1"/>
</dbReference>
<keyword evidence="5" id="KW-1185">Reference proteome</keyword>
<dbReference type="PROSITE" id="PS51257">
    <property type="entry name" value="PROKAR_LIPOPROTEIN"/>
    <property type="match status" value="1"/>
</dbReference>
<organism evidence="4 5">
    <name type="scientific">Draconibacterium aestuarii</name>
    <dbReference type="NCBI Taxonomy" id="2998507"/>
    <lineage>
        <taxon>Bacteria</taxon>
        <taxon>Pseudomonadati</taxon>
        <taxon>Bacteroidota</taxon>
        <taxon>Bacteroidia</taxon>
        <taxon>Marinilabiliales</taxon>
        <taxon>Prolixibacteraceae</taxon>
        <taxon>Draconibacterium</taxon>
    </lineage>
</organism>
<reference evidence="4" key="1">
    <citation type="submission" date="2022-11" db="EMBL/GenBank/DDBJ databases">
        <title>Marilongibacter aestuarii gen. nov., sp. nov., isolated from tidal flat sediment.</title>
        <authorList>
            <person name="Jiayan W."/>
        </authorList>
    </citation>
    <scope>NUCLEOTIDE SEQUENCE</scope>
    <source>
        <strain evidence="4">Z1-6</strain>
    </source>
</reference>
<dbReference type="InterPro" id="IPR049049">
    <property type="entry name" value="Beta-AFase-like_GH127_C"/>
</dbReference>
<dbReference type="Proteomes" id="UP001145087">
    <property type="component" value="Unassembled WGS sequence"/>
</dbReference>
<keyword evidence="4" id="KW-0378">Hydrolase</keyword>
<evidence type="ECO:0000259" key="3">
    <source>
        <dbReference type="Pfam" id="PF20737"/>
    </source>
</evidence>
<evidence type="ECO:0000259" key="1">
    <source>
        <dbReference type="Pfam" id="PF07944"/>
    </source>
</evidence>
<dbReference type="GO" id="GO:0005975">
    <property type="term" value="P:carbohydrate metabolic process"/>
    <property type="evidence" value="ECO:0007669"/>
    <property type="project" value="InterPro"/>
</dbReference>
<evidence type="ECO:0000313" key="5">
    <source>
        <dbReference type="Proteomes" id="UP001145087"/>
    </source>
</evidence>
<dbReference type="Pfam" id="PF20737">
    <property type="entry name" value="Glyco_hydro127C"/>
    <property type="match status" value="1"/>
</dbReference>
<name>A0A9X3FAS3_9BACT</name>
<dbReference type="InterPro" id="IPR049174">
    <property type="entry name" value="Beta-AFase-like"/>
</dbReference>
<dbReference type="InterPro" id="IPR008928">
    <property type="entry name" value="6-hairpin_glycosidase_sf"/>
</dbReference>
<sequence length="651" mass="73582">MKLNYLIISFFVLLIGCKTQKEEPKTQHAEYPISGVSFSGVQINDNFWLPKIETNRTATIPASFEKCEETGRLENFLIAGGKMEGTVRGDMPFDDTDVYKIIEGAAYSMTTIPDPKLDAYVDSLIEIIAIGQEEDGYLTTWKTIDPTHSPAEWCPPGERWEGLAWSHELYNAGHMFEAAAAHYIATGKTNFLDIATKNADLLVKVFGANENNQVPGHQIVETGLIKLFLITDKKEYLDLARHFLDTRGDSTKRELWGRYNQDHKPVTEQDEAVGHAVRAAYMYAGMTDIAALYNDTAYKSAVNKIWDNVVTKKMYITGGIGAKHDGEAFGENYELPNLTAYNETCAAIANVYWNYRMFLLYGDSKYIDVLERSLYNGVISGVALNGKEFFYPNPLSCDMHYHFNREHLERQTWFDCSCCPTNLCRFMPSVPGYIYAQKDDNLYINLFVQSSTELEIKGNTVKVAQETKYPWEGDVRISVSPEKKSAFSVKVRIPGWSVNTAVPGDLYSYNEIIDAKPTLTVNNENVDYKIENGYAVFTREWNSGDTIELLLPMNVRKVRANNLVEDDRGKVALERGPIVYCVEEVDNPKIESIAISENTRFSTGYRSDLLAGVEVIKASGSVNNEIFTAIPYYVWNNRGANKMNVWLSENY</sequence>
<dbReference type="InterPro" id="IPR049046">
    <property type="entry name" value="Beta-AFase-like_GH127_middle"/>
</dbReference>
<feature type="domain" description="Non-reducing end beta-L-arabinofuranosidase-like GH127 C-terminal" evidence="3">
    <location>
        <begin position="555"/>
        <end position="647"/>
    </location>
</feature>
<proteinExistence type="predicted"/>
<dbReference type="PANTHER" id="PTHR43465:SF2">
    <property type="entry name" value="DUF1680 DOMAIN PROTEIN (AFU_ORTHOLOGUE AFUA_1G08910)"/>
    <property type="match status" value="1"/>
</dbReference>
<feature type="domain" description="Non-reducing end beta-L-arabinofuranosidase-like GH127 middle" evidence="2">
    <location>
        <begin position="442"/>
        <end position="553"/>
    </location>
</feature>
<dbReference type="Pfam" id="PF20736">
    <property type="entry name" value="Glyco_hydro127M"/>
    <property type="match status" value="1"/>
</dbReference>